<dbReference type="RefSeq" id="WP_322492149.1">
    <property type="nucleotide sequence ID" value="NZ_JAXUBM010000040.1"/>
</dbReference>
<accession>A0ABU5L5D2</accession>
<organism evidence="1 2">
    <name type="scientific">Pseudomonas asiatica</name>
    <dbReference type="NCBI Taxonomy" id="2219225"/>
    <lineage>
        <taxon>Bacteria</taxon>
        <taxon>Pseudomonadati</taxon>
        <taxon>Pseudomonadota</taxon>
        <taxon>Gammaproteobacteria</taxon>
        <taxon>Pseudomonadales</taxon>
        <taxon>Pseudomonadaceae</taxon>
        <taxon>Pseudomonas</taxon>
    </lineage>
</organism>
<proteinExistence type="predicted"/>
<dbReference type="EMBL" id="JAXUBM010000040">
    <property type="protein sequence ID" value="MDZ5741377.1"/>
    <property type="molecule type" value="Genomic_DNA"/>
</dbReference>
<sequence length="233" mass="26201">MIALNDIVQDIGNTFSNYKICFSRMDVPSDVVLPKSWEQFGLALEGSPVYPQGWKSFSSEFPSVISLLNDSLLGTVLMLGDSIELVYVFHDVNGFYYYVGGMPVEGGATDNGEFKHLPARLQDFYRDVHNGYTFFPARSMGPQSLGDQSRVSNLVDEEDDSFAEHWITVFSNGGGDYVAVNGDKDNDTEGLIWWHEDPMVPELGIDIFEVMDAWMAIFLEDTKPRDELIAKLR</sequence>
<comment type="caution">
    <text evidence="1">The sequence shown here is derived from an EMBL/GenBank/DDBJ whole genome shotgun (WGS) entry which is preliminary data.</text>
</comment>
<evidence type="ECO:0008006" key="3">
    <source>
        <dbReference type="Google" id="ProtNLM"/>
    </source>
</evidence>
<protein>
    <recommendedName>
        <fullName evidence="3">SMI1/KNR4 family protein</fullName>
    </recommendedName>
</protein>
<evidence type="ECO:0000313" key="1">
    <source>
        <dbReference type="EMBL" id="MDZ5741377.1"/>
    </source>
</evidence>
<dbReference type="Proteomes" id="UP001292116">
    <property type="component" value="Unassembled WGS sequence"/>
</dbReference>
<keyword evidence="2" id="KW-1185">Reference proteome</keyword>
<name>A0ABU5L5D2_9PSED</name>
<gene>
    <name evidence="1" type="ORF">SOW75_24655</name>
</gene>
<evidence type="ECO:0000313" key="2">
    <source>
        <dbReference type="Proteomes" id="UP001292116"/>
    </source>
</evidence>
<reference evidence="1 2" key="1">
    <citation type="submission" date="2023-11" db="EMBL/GenBank/DDBJ databases">
        <title>Draft genomes analysis of Pseudomonas asiatica isolated from milk, feces and farm soil of cows suffering from clinical mastitis.</title>
        <authorList>
            <person name="Rahman T."/>
            <person name="Das Z.C."/>
            <person name="Hoque M.N."/>
        </authorList>
    </citation>
    <scope>NUCLEOTIDE SEQUENCE [LARGE SCALE GENOMIC DNA]</scope>
    <source>
        <strain evidence="1 2">2F2</strain>
    </source>
</reference>